<reference evidence="10 11" key="1">
    <citation type="submission" date="2019-03" db="EMBL/GenBank/DDBJ databases">
        <title>Draft genome sequences of novel Actinobacteria.</title>
        <authorList>
            <person name="Sahin N."/>
            <person name="Ay H."/>
            <person name="Saygin H."/>
        </authorList>
    </citation>
    <scope>NUCLEOTIDE SEQUENCE [LARGE SCALE GENOMIC DNA]</scope>
    <source>
        <strain evidence="10 11">5K138</strain>
    </source>
</reference>
<dbReference type="EMBL" id="SMKZ01000008">
    <property type="protein sequence ID" value="TDE12273.1"/>
    <property type="molecule type" value="Genomic_DNA"/>
</dbReference>
<dbReference type="Gene3D" id="3.20.20.70">
    <property type="entry name" value="Aldolase class I"/>
    <property type="match status" value="1"/>
</dbReference>
<keyword evidence="4 7" id="KW-0665">Pyrimidine biosynthesis</keyword>
<evidence type="ECO:0000256" key="8">
    <source>
        <dbReference type="SAM" id="MobiDB-lite"/>
    </source>
</evidence>
<evidence type="ECO:0000256" key="1">
    <source>
        <dbReference type="ARBA" id="ARBA00004861"/>
    </source>
</evidence>
<evidence type="ECO:0000256" key="7">
    <source>
        <dbReference type="HAMAP-Rule" id="MF_01215"/>
    </source>
</evidence>
<comment type="caution">
    <text evidence="10">The sequence shown here is derived from an EMBL/GenBank/DDBJ whole genome shotgun (WGS) entry which is preliminary data.</text>
</comment>
<dbReference type="PANTHER" id="PTHR43375">
    <property type="entry name" value="OROTIDINE 5'-PHOSPHATE DECARBOXYLASE"/>
    <property type="match status" value="1"/>
</dbReference>
<dbReference type="OrthoDB" id="9808470at2"/>
<dbReference type="InParanoid" id="A0A4R5DNI2"/>
<evidence type="ECO:0000256" key="3">
    <source>
        <dbReference type="ARBA" id="ARBA00022793"/>
    </source>
</evidence>
<feature type="region of interest" description="Disordered" evidence="8">
    <location>
        <begin position="210"/>
        <end position="231"/>
    </location>
</feature>
<evidence type="ECO:0000313" key="10">
    <source>
        <dbReference type="EMBL" id="TDE12273.1"/>
    </source>
</evidence>
<proteinExistence type="inferred from homology"/>
<dbReference type="RefSeq" id="WP_131893264.1">
    <property type="nucleotide sequence ID" value="NZ_SMKZ01000008.1"/>
</dbReference>
<dbReference type="InterPro" id="IPR001754">
    <property type="entry name" value="OMPdeCOase_dom"/>
</dbReference>
<dbReference type="AlphaFoldDB" id="A0A4R5DNI2"/>
<dbReference type="InterPro" id="IPR013785">
    <property type="entry name" value="Aldolase_TIM"/>
</dbReference>
<dbReference type="SMART" id="SM00934">
    <property type="entry name" value="OMPdecase"/>
    <property type="match status" value="1"/>
</dbReference>
<evidence type="ECO:0000256" key="4">
    <source>
        <dbReference type="ARBA" id="ARBA00022975"/>
    </source>
</evidence>
<dbReference type="InterPro" id="IPR011060">
    <property type="entry name" value="RibuloseP-bd_barrel"/>
</dbReference>
<evidence type="ECO:0000256" key="2">
    <source>
        <dbReference type="ARBA" id="ARBA00008847"/>
    </source>
</evidence>
<keyword evidence="11" id="KW-1185">Reference proteome</keyword>
<keyword evidence="5 7" id="KW-0456">Lyase</keyword>
<dbReference type="FunCoup" id="A0A4R5DNI2">
    <property type="interactions" value="97"/>
</dbReference>
<dbReference type="GO" id="GO:0004590">
    <property type="term" value="F:orotidine-5'-phosphate decarboxylase activity"/>
    <property type="evidence" value="ECO:0007669"/>
    <property type="project" value="UniProtKB-UniRule"/>
</dbReference>
<dbReference type="GO" id="GO:0044205">
    <property type="term" value="P:'de novo' UMP biosynthetic process"/>
    <property type="evidence" value="ECO:0007669"/>
    <property type="project" value="UniProtKB-UniRule"/>
</dbReference>
<dbReference type="Proteomes" id="UP000294739">
    <property type="component" value="Unassembled WGS sequence"/>
</dbReference>
<dbReference type="NCBIfam" id="TIGR02127">
    <property type="entry name" value="pyrF_sub2"/>
    <property type="match status" value="1"/>
</dbReference>
<accession>A0A4R5DNI2</accession>
<keyword evidence="3 7" id="KW-0210">Decarboxylase</keyword>
<feature type="domain" description="Orotidine 5'-phosphate decarboxylase" evidence="9">
    <location>
        <begin position="17"/>
        <end position="288"/>
    </location>
</feature>
<comment type="pathway">
    <text evidence="1 7">Pyrimidine metabolism; UMP biosynthesis via de novo pathway; UMP from orotate: step 2/2.</text>
</comment>
<feature type="active site" description="Proton donor" evidence="7">
    <location>
        <position position="96"/>
    </location>
</feature>
<comment type="catalytic activity">
    <reaction evidence="6 7">
        <text>orotidine 5'-phosphate + H(+) = UMP + CO2</text>
        <dbReference type="Rhea" id="RHEA:11596"/>
        <dbReference type="ChEBI" id="CHEBI:15378"/>
        <dbReference type="ChEBI" id="CHEBI:16526"/>
        <dbReference type="ChEBI" id="CHEBI:57538"/>
        <dbReference type="ChEBI" id="CHEBI:57865"/>
        <dbReference type="EC" id="4.1.1.23"/>
    </reaction>
</comment>
<dbReference type="UniPathway" id="UPA00070">
    <property type="reaction ID" value="UER00120"/>
</dbReference>
<sequence>MDTFGQRLHAALERRGRLCVGIDPHPGLLAAWGLDDDAVGLERFARTVVDALGESIALLKPQSAFFERHGSRGVAVLETVIADARAAGALVLLDVKRGDIGSTMQAYADAYADPSSPLCADAVTVSPYLGYGSLAPLVDTALAHGNGLFVLARTSNPEGPEVQLARGEDGRTVAGTILDHVRAANAGAEPLGSIGVVVGATIRYTASPEASGSAGLSTASPEASGSAGLSTGEDLAVGGPLLAPGIGAQGATVADLLTVFGDALPQVVPAVSREILTTGPEPARLRRAAAETVDAVHDLLVQRFQNG</sequence>
<dbReference type="Pfam" id="PF00215">
    <property type="entry name" value="OMPdecase"/>
    <property type="match status" value="1"/>
</dbReference>
<gene>
    <name evidence="7 10" type="primary">pyrF</name>
    <name evidence="10" type="ORF">E1269_08330</name>
</gene>
<dbReference type="CDD" id="cd04725">
    <property type="entry name" value="OMP_decarboxylase_like"/>
    <property type="match status" value="1"/>
</dbReference>
<evidence type="ECO:0000259" key="9">
    <source>
        <dbReference type="SMART" id="SM00934"/>
    </source>
</evidence>
<dbReference type="InterPro" id="IPR018089">
    <property type="entry name" value="OMPdecase_AS"/>
</dbReference>
<dbReference type="PANTHER" id="PTHR43375:SF1">
    <property type="entry name" value="OROTIDINE 5'-PHOSPHATE DECARBOXYLASE"/>
    <property type="match status" value="1"/>
</dbReference>
<dbReference type="InterPro" id="IPR011995">
    <property type="entry name" value="OMPdecase_type-2"/>
</dbReference>
<name>A0A4R5DNI2_9ACTN</name>
<comment type="similarity">
    <text evidence="2 7">Belongs to the OMP decarboxylase family. Type 2 subfamily.</text>
</comment>
<organism evidence="10 11">
    <name type="scientific">Jiangella asiatica</name>
    <dbReference type="NCBI Taxonomy" id="2530372"/>
    <lineage>
        <taxon>Bacteria</taxon>
        <taxon>Bacillati</taxon>
        <taxon>Actinomycetota</taxon>
        <taxon>Actinomycetes</taxon>
        <taxon>Jiangellales</taxon>
        <taxon>Jiangellaceae</taxon>
        <taxon>Jiangella</taxon>
    </lineage>
</organism>
<evidence type="ECO:0000313" key="11">
    <source>
        <dbReference type="Proteomes" id="UP000294739"/>
    </source>
</evidence>
<evidence type="ECO:0000256" key="5">
    <source>
        <dbReference type="ARBA" id="ARBA00023239"/>
    </source>
</evidence>
<dbReference type="EC" id="4.1.1.23" evidence="7"/>
<dbReference type="SUPFAM" id="SSF51366">
    <property type="entry name" value="Ribulose-phoshate binding barrel"/>
    <property type="match status" value="1"/>
</dbReference>
<feature type="compositionally biased region" description="Polar residues" evidence="8">
    <location>
        <begin position="210"/>
        <end position="229"/>
    </location>
</feature>
<protein>
    <recommendedName>
        <fullName evidence="7">Orotidine 5'-phosphate decarboxylase</fullName>
        <ecNumber evidence="7">4.1.1.23</ecNumber>
    </recommendedName>
    <alternativeName>
        <fullName evidence="7">OMP decarboxylase</fullName>
        <shortName evidence="7">OMPDCase</shortName>
        <shortName evidence="7">OMPdecase</shortName>
    </alternativeName>
</protein>
<evidence type="ECO:0000256" key="6">
    <source>
        <dbReference type="ARBA" id="ARBA00049157"/>
    </source>
</evidence>
<dbReference type="PROSITE" id="PS00156">
    <property type="entry name" value="OMPDECASE"/>
    <property type="match status" value="1"/>
</dbReference>
<dbReference type="HAMAP" id="MF_01215">
    <property type="entry name" value="OMPdecase_type2"/>
    <property type="match status" value="1"/>
</dbReference>
<dbReference type="GO" id="GO:0006207">
    <property type="term" value="P:'de novo' pyrimidine nucleobase biosynthetic process"/>
    <property type="evidence" value="ECO:0007669"/>
    <property type="project" value="InterPro"/>
</dbReference>